<keyword evidence="2 8" id="KW-0813">Transport</keyword>
<feature type="domain" description="TonB-dependent receptor plug" evidence="11">
    <location>
        <begin position="227"/>
        <end position="332"/>
    </location>
</feature>
<dbReference type="Proteomes" id="UP001226434">
    <property type="component" value="Unassembled WGS sequence"/>
</dbReference>
<keyword evidence="7 8" id="KW-0998">Cell outer membrane</keyword>
<dbReference type="Gene3D" id="2.40.170.20">
    <property type="entry name" value="TonB-dependent receptor, beta-barrel domain"/>
    <property type="match status" value="1"/>
</dbReference>
<feature type="domain" description="TonB-dependent receptor-like beta-barrel" evidence="10">
    <location>
        <begin position="508"/>
        <end position="1075"/>
    </location>
</feature>
<dbReference type="InterPro" id="IPR008969">
    <property type="entry name" value="CarboxyPept-like_regulatory"/>
</dbReference>
<name>A0ABT6R8K9_9BACT</name>
<evidence type="ECO:0000256" key="3">
    <source>
        <dbReference type="ARBA" id="ARBA00022452"/>
    </source>
</evidence>
<dbReference type="SUPFAM" id="SSF49464">
    <property type="entry name" value="Carboxypeptidase regulatory domain-like"/>
    <property type="match status" value="1"/>
</dbReference>
<evidence type="ECO:0000256" key="4">
    <source>
        <dbReference type="ARBA" id="ARBA00022692"/>
    </source>
</evidence>
<dbReference type="InterPro" id="IPR000531">
    <property type="entry name" value="Beta-barrel_TonB"/>
</dbReference>
<sequence>MKKKQHPNVFWEKCAYSKITRVMKLTIAIMIFACLHVSAGGFSQEKVSLDLQSVSLKKVLSTIEKKSSFRFLYNETVVANTPAVSIVAANEDVKSVLHKIFANTHIDYKILDNNLIVLKEGSGAEVAADVPAPNIRVTGTVTSSQGGSPLLGVSVQVKGKATGTATDVNGNFSLNNVLETDVLVFSSVGFETLEVPVAGKVVLNVVLQPSNRELDQVVVVGYGTARRRDLTGAVASIKGADLASQPVLTATQALQGKAAGVQIISSGAPNSNPAVRIRGTGSMLAGANPLYVVDGVITDDITNINNADIVTMDVLKDASSTAIYGVRAANGVIIITTKKGRSGKMQISYDGTVGVKEAAHLVNMAGSKQYTGYINEASRYYGSTDDLVDTTLLKNGYNTDWYDAILRQALQQNNNLSISGGSDKINYFLSAGYLIDNGIVKNNNFKRFTLRSNNEYKISNKLRLTTLISFSNGVLDDVDLSSASGNAYRATPLIPPMVNGKYGNTSAFQNVGNPVLDIDKNYNRGNDSRFQGAATLEYKITKWLTFNSNLGVDLDFYKNTQYKYQYNADSTIFIQTGGNQEQAVSTLAMTKNDANRWIWDNTLTAAKKFGDHNFRLMVGTTAEKFNFNRLYGYRQGVPAQQSQWYLNTGLDSTQKNNGSGDKWSRNSYIGRLNYDYKDKYLITATLRADGSSRFPSYNRWGYFPSVGVGWNISSEDFMKDQKTFDYLKLRASWGKVGNDNIPSAAFLDLATSNLQYGYLGNGIAFTNVVDPNLKWEETEEIDLGVDFSVLDKRLTGTIDLYHKKVNDALINIVPNGALGDQDNKILTNAASILNKGIELGLNWADKAGKEWSYNINANVAFNHNEVAGLSGGQALSDGDIAGQGFVTLSPSGQPIASYNVLQVMGVFQSQAEIDGYKNKDGKVIQPNAVPGDFKYQDTNGDGTISAADRVLVGSYQPKIIYGINGGVTYKSFDLSIGTYGTSGGKIYNAKKALRDNANQLENMESDVVTNRWTVTNKTNAEPRASITQMPASTYFVENGSFFRINNLTIGYTLPAKSLEQAKITKLRVYVAAQNLATFTKYKGFTPEFSSVTAQASSLKGDPLSATNQSNLGITNAGVDVNTYPTIRTWVFGLNLGF</sequence>
<gene>
    <name evidence="12" type="ORF">QJ048_03140</name>
</gene>
<accession>A0ABT6R8K9</accession>
<protein>
    <submittedName>
        <fullName evidence="12">TonB-dependent receptor</fullName>
    </submittedName>
</protein>
<evidence type="ECO:0000256" key="2">
    <source>
        <dbReference type="ARBA" id="ARBA00022448"/>
    </source>
</evidence>
<evidence type="ECO:0000313" key="12">
    <source>
        <dbReference type="EMBL" id="MDI3318750.1"/>
    </source>
</evidence>
<evidence type="ECO:0000256" key="1">
    <source>
        <dbReference type="ARBA" id="ARBA00004571"/>
    </source>
</evidence>
<dbReference type="RefSeq" id="WP_282332875.1">
    <property type="nucleotide sequence ID" value="NZ_JASBRG010000001.1"/>
</dbReference>
<dbReference type="EMBL" id="JASBRG010000001">
    <property type="protein sequence ID" value="MDI3318750.1"/>
    <property type="molecule type" value="Genomic_DNA"/>
</dbReference>
<keyword evidence="12" id="KW-0675">Receptor</keyword>
<dbReference type="InterPro" id="IPR037066">
    <property type="entry name" value="Plug_dom_sf"/>
</dbReference>
<proteinExistence type="inferred from homology"/>
<evidence type="ECO:0000256" key="9">
    <source>
        <dbReference type="RuleBase" id="RU003357"/>
    </source>
</evidence>
<dbReference type="Gene3D" id="2.60.40.1120">
    <property type="entry name" value="Carboxypeptidase-like, regulatory domain"/>
    <property type="match status" value="1"/>
</dbReference>
<dbReference type="InterPro" id="IPR036942">
    <property type="entry name" value="Beta-barrel_TonB_sf"/>
</dbReference>
<evidence type="ECO:0000256" key="8">
    <source>
        <dbReference type="PROSITE-ProRule" id="PRU01360"/>
    </source>
</evidence>
<reference evidence="12 13" key="1">
    <citation type="submission" date="2023-05" db="EMBL/GenBank/DDBJ databases">
        <title>Genome sequence of Pinibacter sp. MAH-24.</title>
        <authorList>
            <person name="Huq M.A."/>
        </authorList>
    </citation>
    <scope>NUCLEOTIDE SEQUENCE [LARGE SCALE GENOMIC DNA]</scope>
    <source>
        <strain evidence="12 13">MAH-24</strain>
    </source>
</reference>
<keyword evidence="6 8" id="KW-0472">Membrane</keyword>
<dbReference type="NCBIfam" id="TIGR04056">
    <property type="entry name" value="OMP_RagA_SusC"/>
    <property type="match status" value="1"/>
</dbReference>
<dbReference type="InterPro" id="IPR023997">
    <property type="entry name" value="TonB-dep_OMP_SusC/RagA_CS"/>
</dbReference>
<dbReference type="Pfam" id="PF13715">
    <property type="entry name" value="CarbopepD_reg_2"/>
    <property type="match status" value="1"/>
</dbReference>
<dbReference type="InterPro" id="IPR012910">
    <property type="entry name" value="Plug_dom"/>
</dbReference>
<dbReference type="SUPFAM" id="SSF56935">
    <property type="entry name" value="Porins"/>
    <property type="match status" value="1"/>
</dbReference>
<evidence type="ECO:0000259" key="11">
    <source>
        <dbReference type="Pfam" id="PF07715"/>
    </source>
</evidence>
<comment type="subcellular location">
    <subcellularLocation>
        <location evidence="1 8">Cell outer membrane</location>
        <topology evidence="1 8">Multi-pass membrane protein</topology>
    </subcellularLocation>
</comment>
<evidence type="ECO:0000256" key="6">
    <source>
        <dbReference type="ARBA" id="ARBA00023136"/>
    </source>
</evidence>
<dbReference type="Pfam" id="PF07715">
    <property type="entry name" value="Plug"/>
    <property type="match status" value="1"/>
</dbReference>
<dbReference type="InterPro" id="IPR039426">
    <property type="entry name" value="TonB-dep_rcpt-like"/>
</dbReference>
<comment type="caution">
    <text evidence="12">The sequence shown here is derived from an EMBL/GenBank/DDBJ whole genome shotgun (WGS) entry which is preliminary data.</text>
</comment>
<evidence type="ECO:0000313" key="13">
    <source>
        <dbReference type="Proteomes" id="UP001226434"/>
    </source>
</evidence>
<dbReference type="Gene3D" id="2.170.130.10">
    <property type="entry name" value="TonB-dependent receptor, plug domain"/>
    <property type="match status" value="1"/>
</dbReference>
<keyword evidence="4 8" id="KW-0812">Transmembrane</keyword>
<evidence type="ECO:0000259" key="10">
    <source>
        <dbReference type="Pfam" id="PF00593"/>
    </source>
</evidence>
<evidence type="ECO:0000256" key="7">
    <source>
        <dbReference type="ARBA" id="ARBA00023237"/>
    </source>
</evidence>
<keyword evidence="5 9" id="KW-0798">TonB box</keyword>
<dbReference type="PROSITE" id="PS52016">
    <property type="entry name" value="TONB_DEPENDENT_REC_3"/>
    <property type="match status" value="1"/>
</dbReference>
<organism evidence="12 13">
    <name type="scientific">Pinibacter soli</name>
    <dbReference type="NCBI Taxonomy" id="3044211"/>
    <lineage>
        <taxon>Bacteria</taxon>
        <taxon>Pseudomonadati</taxon>
        <taxon>Bacteroidota</taxon>
        <taxon>Chitinophagia</taxon>
        <taxon>Chitinophagales</taxon>
        <taxon>Chitinophagaceae</taxon>
        <taxon>Pinibacter</taxon>
    </lineage>
</organism>
<dbReference type="NCBIfam" id="TIGR04057">
    <property type="entry name" value="SusC_RagA_signa"/>
    <property type="match status" value="1"/>
</dbReference>
<comment type="similarity">
    <text evidence="8 9">Belongs to the TonB-dependent receptor family.</text>
</comment>
<keyword evidence="3 8" id="KW-1134">Transmembrane beta strand</keyword>
<evidence type="ECO:0000256" key="5">
    <source>
        <dbReference type="ARBA" id="ARBA00023077"/>
    </source>
</evidence>
<dbReference type="InterPro" id="IPR023996">
    <property type="entry name" value="TonB-dep_OMP_SusC/RagA"/>
</dbReference>
<keyword evidence="13" id="KW-1185">Reference proteome</keyword>
<dbReference type="Pfam" id="PF00593">
    <property type="entry name" value="TonB_dep_Rec_b-barrel"/>
    <property type="match status" value="1"/>
</dbReference>